<keyword evidence="1" id="KW-0560">Oxidoreductase</keyword>
<dbReference type="Pfam" id="PF01243">
    <property type="entry name" value="PNPOx_N"/>
    <property type="match status" value="1"/>
</dbReference>
<accession>A0A562VJ26</accession>
<dbReference type="PIRSF" id="PIRSF009554">
    <property type="entry name" value="UCP009554"/>
    <property type="match status" value="1"/>
</dbReference>
<sequence length="160" mass="17822">MTDALAMRVLRYLREHNVATLATGSNGDLWAAAIFYASDGYTLYFLSSPTSRHCLHLTQHPRVAVTIQEDYSDWLEIKGVQIEGVASEISGAEEEKARRLYGQKFPVVGLLTQAPSAIVKALAKVRWYRIVPQRLYFIDNSIGLGHRDEVDLSPGNNDGT</sequence>
<evidence type="ECO:0000259" key="2">
    <source>
        <dbReference type="Pfam" id="PF01243"/>
    </source>
</evidence>
<feature type="domain" description="Pyridoxamine 5'-phosphate oxidase N-terminal" evidence="2">
    <location>
        <begin position="11"/>
        <end position="137"/>
    </location>
</feature>
<dbReference type="AlphaFoldDB" id="A0A562VJ26"/>
<dbReference type="EMBL" id="VLLN01000019">
    <property type="protein sequence ID" value="TWJ17812.1"/>
    <property type="molecule type" value="Genomic_DNA"/>
</dbReference>
<proteinExistence type="predicted"/>
<dbReference type="Gene3D" id="2.30.110.10">
    <property type="entry name" value="Electron Transport, Fmn-binding Protein, Chain A"/>
    <property type="match status" value="1"/>
</dbReference>
<dbReference type="GO" id="GO:0070967">
    <property type="term" value="F:coenzyme F420 binding"/>
    <property type="evidence" value="ECO:0007669"/>
    <property type="project" value="TreeGrafter"/>
</dbReference>
<reference evidence="3 4" key="1">
    <citation type="submission" date="2019-07" db="EMBL/GenBank/DDBJ databases">
        <title>Genomic Encyclopedia of Archaeal and Bacterial Type Strains, Phase II (KMG-II): from individual species to whole genera.</title>
        <authorList>
            <person name="Goeker M."/>
        </authorList>
    </citation>
    <scope>NUCLEOTIDE SEQUENCE [LARGE SCALE GENOMIC DNA]</scope>
    <source>
        <strain evidence="3 4">ATCC BAA-1139</strain>
    </source>
</reference>
<dbReference type="OrthoDB" id="8705255at2"/>
<keyword evidence="4" id="KW-1185">Reference proteome</keyword>
<organism evidence="3 4">
    <name type="scientific">Geobacter argillaceus</name>
    <dbReference type="NCBI Taxonomy" id="345631"/>
    <lineage>
        <taxon>Bacteria</taxon>
        <taxon>Pseudomonadati</taxon>
        <taxon>Thermodesulfobacteriota</taxon>
        <taxon>Desulfuromonadia</taxon>
        <taxon>Geobacterales</taxon>
        <taxon>Geobacteraceae</taxon>
        <taxon>Geobacter</taxon>
    </lineage>
</organism>
<evidence type="ECO:0000313" key="4">
    <source>
        <dbReference type="Proteomes" id="UP000319449"/>
    </source>
</evidence>
<protein>
    <recommendedName>
        <fullName evidence="2">Pyridoxamine 5'-phosphate oxidase N-terminal domain-containing protein</fullName>
    </recommendedName>
</protein>
<evidence type="ECO:0000313" key="3">
    <source>
        <dbReference type="EMBL" id="TWJ17812.1"/>
    </source>
</evidence>
<dbReference type="PANTHER" id="PTHR35176">
    <property type="entry name" value="HEME OXYGENASE HI_0854-RELATED"/>
    <property type="match status" value="1"/>
</dbReference>
<dbReference type="RefSeq" id="WP_145024057.1">
    <property type="nucleotide sequence ID" value="NZ_VLLN01000019.1"/>
</dbReference>
<dbReference type="InterPro" id="IPR011194">
    <property type="entry name" value="UPF0306"/>
</dbReference>
<evidence type="ECO:0000256" key="1">
    <source>
        <dbReference type="ARBA" id="ARBA00023002"/>
    </source>
</evidence>
<comment type="caution">
    <text evidence="3">The sequence shown here is derived from an EMBL/GenBank/DDBJ whole genome shotgun (WGS) entry which is preliminary data.</text>
</comment>
<name>A0A562VJ26_9BACT</name>
<dbReference type="InterPro" id="IPR012349">
    <property type="entry name" value="Split_barrel_FMN-bd"/>
</dbReference>
<dbReference type="InterPro" id="IPR011576">
    <property type="entry name" value="Pyridox_Oxase_N"/>
</dbReference>
<dbReference type="GO" id="GO:0005829">
    <property type="term" value="C:cytosol"/>
    <property type="evidence" value="ECO:0007669"/>
    <property type="project" value="TreeGrafter"/>
</dbReference>
<dbReference type="GO" id="GO:0016627">
    <property type="term" value="F:oxidoreductase activity, acting on the CH-CH group of donors"/>
    <property type="evidence" value="ECO:0007669"/>
    <property type="project" value="TreeGrafter"/>
</dbReference>
<dbReference type="SUPFAM" id="SSF50475">
    <property type="entry name" value="FMN-binding split barrel"/>
    <property type="match status" value="1"/>
</dbReference>
<gene>
    <name evidence="3" type="ORF">JN12_02931</name>
</gene>
<dbReference type="Proteomes" id="UP000319449">
    <property type="component" value="Unassembled WGS sequence"/>
</dbReference>
<dbReference type="PANTHER" id="PTHR35176:SF6">
    <property type="entry name" value="HEME OXYGENASE HI_0854-RELATED"/>
    <property type="match status" value="1"/>
</dbReference>
<dbReference type="InterPro" id="IPR052019">
    <property type="entry name" value="F420H2_bilvrd_red/Heme_oxyg"/>
</dbReference>